<accession>A0ACC1HVE4</accession>
<dbReference type="EMBL" id="JANBPG010004350">
    <property type="protein sequence ID" value="KAJ1876736.1"/>
    <property type="molecule type" value="Genomic_DNA"/>
</dbReference>
<comment type="caution">
    <text evidence="1">The sequence shown here is derived from an EMBL/GenBank/DDBJ whole genome shotgun (WGS) entry which is preliminary data.</text>
</comment>
<protein>
    <submittedName>
        <fullName evidence="1">Nicotinate-nucleotide diphosphorylase (Carboxylating)</fullName>
        <ecNumber evidence="1">2.4.2.19</ecNumber>
    </submittedName>
</protein>
<keyword evidence="1" id="KW-0328">Glycosyltransferase</keyword>
<dbReference type="EC" id="2.4.2.19" evidence="1"/>
<organism evidence="1 2">
    <name type="scientific">Kickxella alabastrina</name>
    <dbReference type="NCBI Taxonomy" id="61397"/>
    <lineage>
        <taxon>Eukaryota</taxon>
        <taxon>Fungi</taxon>
        <taxon>Fungi incertae sedis</taxon>
        <taxon>Zoopagomycota</taxon>
        <taxon>Kickxellomycotina</taxon>
        <taxon>Kickxellomycetes</taxon>
        <taxon>Kickxellales</taxon>
        <taxon>Kickxellaceae</taxon>
        <taxon>Kickxella</taxon>
    </lineage>
</organism>
<proteinExistence type="predicted"/>
<evidence type="ECO:0000313" key="1">
    <source>
        <dbReference type="EMBL" id="KAJ1876736.1"/>
    </source>
</evidence>
<name>A0ACC1HVE4_9FUNG</name>
<dbReference type="Proteomes" id="UP001150581">
    <property type="component" value="Unassembled WGS sequence"/>
</dbReference>
<sequence>MAFLGVVAGTRKTTPGFRLVEKYGMMVGGADTHRMDLSTMVMLKDNHVWSTGSITKAVEAARGVAGFSIKIEVECQSIEEAFEAIDAGADVVMLDNFVPDDIRLAVVEVKTRGVAVGRQVLVEASGGITEETAHLYMLPGIDIISFGTMTQSVPH</sequence>
<gene>
    <name evidence="1" type="primary">BNA6_3</name>
    <name evidence="1" type="ORF">LPJ66_012253</name>
</gene>
<feature type="non-terminal residue" evidence="1">
    <location>
        <position position="155"/>
    </location>
</feature>
<keyword evidence="1" id="KW-0808">Transferase</keyword>
<evidence type="ECO:0000313" key="2">
    <source>
        <dbReference type="Proteomes" id="UP001150581"/>
    </source>
</evidence>
<reference evidence="1" key="1">
    <citation type="submission" date="2022-07" db="EMBL/GenBank/DDBJ databases">
        <title>Phylogenomic reconstructions and comparative analyses of Kickxellomycotina fungi.</title>
        <authorList>
            <person name="Reynolds N.K."/>
            <person name="Stajich J.E."/>
            <person name="Barry K."/>
            <person name="Grigoriev I.V."/>
            <person name="Crous P."/>
            <person name="Smith M.E."/>
        </authorList>
    </citation>
    <scope>NUCLEOTIDE SEQUENCE</scope>
    <source>
        <strain evidence="1">Benny 63K</strain>
    </source>
</reference>
<keyword evidence="2" id="KW-1185">Reference proteome</keyword>